<evidence type="ECO:0000313" key="3">
    <source>
        <dbReference type="Proteomes" id="UP001155034"/>
    </source>
</evidence>
<dbReference type="AlphaFoldDB" id="A0A9X2U4T3"/>
<protein>
    <recommendedName>
        <fullName evidence="1">PD-(D/E)XK endonuclease-like domain-containing protein</fullName>
    </recommendedName>
</protein>
<dbReference type="InterPro" id="IPR038726">
    <property type="entry name" value="PDDEXK_AddAB-type"/>
</dbReference>
<evidence type="ECO:0000259" key="1">
    <source>
        <dbReference type="Pfam" id="PF12705"/>
    </source>
</evidence>
<dbReference type="Gene3D" id="3.90.320.10">
    <property type="match status" value="1"/>
</dbReference>
<evidence type="ECO:0000313" key="2">
    <source>
        <dbReference type="EMBL" id="MCS3866683.1"/>
    </source>
</evidence>
<dbReference type="Pfam" id="PF12705">
    <property type="entry name" value="PDDEXK_1"/>
    <property type="match status" value="1"/>
</dbReference>
<dbReference type="InterPro" id="IPR011604">
    <property type="entry name" value="PDDEXK-like_dom_sf"/>
</dbReference>
<dbReference type="Proteomes" id="UP001155034">
    <property type="component" value="Unassembled WGS sequence"/>
</dbReference>
<name>A0A9X2U4T3_9BACT</name>
<organism evidence="2 3">
    <name type="scientific">Salinibacter ruber</name>
    <dbReference type="NCBI Taxonomy" id="146919"/>
    <lineage>
        <taxon>Bacteria</taxon>
        <taxon>Pseudomonadati</taxon>
        <taxon>Rhodothermota</taxon>
        <taxon>Rhodothermia</taxon>
        <taxon>Rhodothermales</taxon>
        <taxon>Salinibacteraceae</taxon>
        <taxon>Salinibacter</taxon>
    </lineage>
</organism>
<accession>A0A9X2U4T3</accession>
<feature type="domain" description="PD-(D/E)XK endonuclease-like" evidence="1">
    <location>
        <begin position="4"/>
        <end position="238"/>
    </location>
</feature>
<dbReference type="EMBL" id="JANTYZ010000018">
    <property type="protein sequence ID" value="MCS3866683.1"/>
    <property type="molecule type" value="Genomic_DNA"/>
</dbReference>
<sequence>MEATSKSEPGSDPPEIPSFLREAFEENYERLRLSTNQSLSPAARESAFTQVLLYWQKLRDIAERITETEVRLALPAQETPKGRSFVIEGVVDIVQESGHTVMYDIKTHDAGFVRENQELYSDQLSVYAYIWEELRGEPLDETAVIATAIPSSLQQALNSGDEDHVSYELQKWNPLVEIDFDKGKVEETIRDFAETIDQIEDGEFDPPSAERLSERQPGQDALFATRVCNNCDARYSCPAYRMYITGSRKEEQINFRSYFMEAGSEVDRDARLDAGLQDTPSGDELGTL</sequence>
<proteinExistence type="predicted"/>
<comment type="caution">
    <text evidence="2">The sequence shown here is derived from an EMBL/GenBank/DDBJ whole genome shotgun (WGS) entry which is preliminary data.</text>
</comment>
<dbReference type="RefSeq" id="WP_259039484.1">
    <property type="nucleotide sequence ID" value="NZ_JANTYX010000012.1"/>
</dbReference>
<reference evidence="2" key="1">
    <citation type="submission" date="2022-08" db="EMBL/GenBank/DDBJ databases">
        <title>Genomic Encyclopedia of Type Strains, Phase V (KMG-V): Genome sequencing to study the core and pangenomes of soil and plant-associated prokaryotes.</title>
        <authorList>
            <person name="Whitman W."/>
        </authorList>
    </citation>
    <scope>NUCLEOTIDE SEQUENCE</scope>
    <source>
        <strain evidence="2">SP2016B</strain>
    </source>
</reference>
<gene>
    <name evidence="2" type="ORF">GGP82_003263</name>
</gene>